<dbReference type="EMBL" id="FNID01000004">
    <property type="protein sequence ID" value="SDM74640.1"/>
    <property type="molecule type" value="Genomic_DNA"/>
</dbReference>
<gene>
    <name evidence="5" type="ORF">SAMN05192585_10477</name>
</gene>
<keyword evidence="6" id="KW-1185">Reference proteome</keyword>
<evidence type="ECO:0000256" key="2">
    <source>
        <dbReference type="ARBA" id="ARBA00022603"/>
    </source>
</evidence>
<keyword evidence="2 5" id="KW-0489">Methyltransferase</keyword>
<dbReference type="PANTHER" id="PTHR44942">
    <property type="entry name" value="METHYLTRANSF_11 DOMAIN-CONTAINING PROTEIN"/>
    <property type="match status" value="1"/>
</dbReference>
<protein>
    <submittedName>
        <fullName evidence="5">Ubiquinone/menaquinone biosynthesis C-methylase UbiE</fullName>
    </submittedName>
</protein>
<dbReference type="STRING" id="258515.SAMN05192585_10477"/>
<evidence type="ECO:0000313" key="5">
    <source>
        <dbReference type="EMBL" id="SDM74640.1"/>
    </source>
</evidence>
<accession>A0A1G9VR66</accession>
<dbReference type="PANTHER" id="PTHR44942:SF4">
    <property type="entry name" value="METHYLTRANSFERASE TYPE 11 DOMAIN-CONTAINING PROTEIN"/>
    <property type="match status" value="1"/>
</dbReference>
<comment type="similarity">
    <text evidence="1">Belongs to the methyltransferase superfamily.</text>
</comment>
<dbReference type="SUPFAM" id="SSF53335">
    <property type="entry name" value="S-adenosyl-L-methionine-dependent methyltransferases"/>
    <property type="match status" value="1"/>
</dbReference>
<proteinExistence type="inferred from homology"/>
<dbReference type="GO" id="GO:0008757">
    <property type="term" value="F:S-adenosylmethionine-dependent methyltransferase activity"/>
    <property type="evidence" value="ECO:0007669"/>
    <property type="project" value="InterPro"/>
</dbReference>
<dbReference type="InterPro" id="IPR051052">
    <property type="entry name" value="Diverse_substrate_MTase"/>
</dbReference>
<sequence>MAMQQSYNLNADRFTGIAQIYDTARPAMPDYVPDVIERYLGSRPDTVVDLGCGTGLSILAWLGHCTRVIGIDASEDMLAFARRRESEQVRFIKAFSHDTGLDAGSVDAVVCSQSFHWMNPADTLAEVNRVLKPGGIFATVDNDWPPVCGVAAELAYQELTQRVLELEQTHPAVKDTFVRFGKDEHLNNIKKSGYFRYVRELVFANSEQCDAARMVGLVMSQGGLQTVLKHAPEEILVQLEKYKEVVKSTFKHTTFSIDFCYRMRIGVK</sequence>
<dbReference type="Proteomes" id="UP000199182">
    <property type="component" value="Unassembled WGS sequence"/>
</dbReference>
<dbReference type="InterPro" id="IPR029063">
    <property type="entry name" value="SAM-dependent_MTases_sf"/>
</dbReference>
<dbReference type="RefSeq" id="WP_242871669.1">
    <property type="nucleotide sequence ID" value="NZ_FNID01000004.1"/>
</dbReference>
<reference evidence="5 6" key="1">
    <citation type="submission" date="2016-10" db="EMBL/GenBank/DDBJ databases">
        <authorList>
            <person name="de Groot N.N."/>
        </authorList>
    </citation>
    <scope>NUCLEOTIDE SEQUENCE [LARGE SCALE GENOMIC DNA]</scope>
    <source>
        <strain evidence="5 6">CGMCC 1.5012</strain>
    </source>
</reference>
<evidence type="ECO:0000259" key="4">
    <source>
        <dbReference type="Pfam" id="PF08241"/>
    </source>
</evidence>
<keyword evidence="3" id="KW-0808">Transferase</keyword>
<dbReference type="CDD" id="cd02440">
    <property type="entry name" value="AdoMet_MTases"/>
    <property type="match status" value="1"/>
</dbReference>
<name>A0A1G9VR66_9FIRM</name>
<keyword evidence="5" id="KW-0830">Ubiquinone</keyword>
<dbReference type="GO" id="GO:0032259">
    <property type="term" value="P:methylation"/>
    <property type="evidence" value="ECO:0007669"/>
    <property type="project" value="UniProtKB-KW"/>
</dbReference>
<evidence type="ECO:0000256" key="1">
    <source>
        <dbReference type="ARBA" id="ARBA00008361"/>
    </source>
</evidence>
<organism evidence="5 6">
    <name type="scientific">Acetanaerobacterium elongatum</name>
    <dbReference type="NCBI Taxonomy" id="258515"/>
    <lineage>
        <taxon>Bacteria</taxon>
        <taxon>Bacillati</taxon>
        <taxon>Bacillota</taxon>
        <taxon>Clostridia</taxon>
        <taxon>Eubacteriales</taxon>
        <taxon>Oscillospiraceae</taxon>
        <taxon>Acetanaerobacterium</taxon>
    </lineage>
</organism>
<dbReference type="Pfam" id="PF08241">
    <property type="entry name" value="Methyltransf_11"/>
    <property type="match status" value="1"/>
</dbReference>
<evidence type="ECO:0000256" key="3">
    <source>
        <dbReference type="ARBA" id="ARBA00022679"/>
    </source>
</evidence>
<dbReference type="InterPro" id="IPR013216">
    <property type="entry name" value="Methyltransf_11"/>
</dbReference>
<evidence type="ECO:0000313" key="6">
    <source>
        <dbReference type="Proteomes" id="UP000199182"/>
    </source>
</evidence>
<feature type="domain" description="Methyltransferase type 11" evidence="4">
    <location>
        <begin position="48"/>
        <end position="138"/>
    </location>
</feature>
<dbReference type="AlphaFoldDB" id="A0A1G9VR66"/>
<dbReference type="Gene3D" id="3.40.50.150">
    <property type="entry name" value="Vaccinia Virus protein VP39"/>
    <property type="match status" value="1"/>
</dbReference>